<dbReference type="Proteomes" id="UP000527815">
    <property type="component" value="Unassembled WGS sequence"/>
</dbReference>
<feature type="non-terminal residue" evidence="1">
    <location>
        <position position="1"/>
    </location>
</feature>
<dbReference type="InterPro" id="IPR029062">
    <property type="entry name" value="Class_I_gatase-like"/>
</dbReference>
<proteinExistence type="predicted"/>
<name>A0A7K4N3B8_9ARCH</name>
<dbReference type="Gene3D" id="3.40.50.880">
    <property type="match status" value="1"/>
</dbReference>
<dbReference type="AlphaFoldDB" id="A0A7K4N3B8"/>
<reference evidence="1 2" key="1">
    <citation type="journal article" date="2019" name="Environ. Microbiol.">
        <title>Genomics insights into ecotype formation of ammonia-oxidizing archaea in the deep ocean.</title>
        <authorList>
            <person name="Wang Y."/>
            <person name="Huang J.M."/>
            <person name="Cui G.J."/>
            <person name="Nunoura T."/>
            <person name="Takaki Y."/>
            <person name="Li W.L."/>
            <person name="Li J."/>
            <person name="Gao Z.M."/>
            <person name="Takai K."/>
            <person name="Zhang A.Q."/>
            <person name="Stepanauskas R."/>
        </authorList>
    </citation>
    <scope>NUCLEOTIDE SEQUENCE [LARGE SCALE GENOMIC DNA]</scope>
    <source>
        <strain evidence="1 2">D1b</strain>
    </source>
</reference>
<evidence type="ECO:0008006" key="3">
    <source>
        <dbReference type="Google" id="ProtNLM"/>
    </source>
</evidence>
<organism evidence="1 2">
    <name type="scientific">Marine Group I thaumarchaeote</name>
    <dbReference type="NCBI Taxonomy" id="2511932"/>
    <lineage>
        <taxon>Archaea</taxon>
        <taxon>Nitrososphaerota</taxon>
        <taxon>Marine Group I</taxon>
    </lineage>
</organism>
<dbReference type="PROSITE" id="PS51273">
    <property type="entry name" value="GATASE_TYPE_1"/>
    <property type="match status" value="1"/>
</dbReference>
<accession>A0A7K4N3B8</accession>
<sequence>ILEVPSHKFFLGVQFHPEFNSRPGFPEDAFKTFVTVASQN</sequence>
<gene>
    <name evidence="1" type="ORF">HX865_05045</name>
</gene>
<dbReference type="SUPFAM" id="SSF52317">
    <property type="entry name" value="Class I glutamine amidotransferase-like"/>
    <property type="match status" value="1"/>
</dbReference>
<evidence type="ECO:0000313" key="2">
    <source>
        <dbReference type="Proteomes" id="UP000527815"/>
    </source>
</evidence>
<dbReference type="EMBL" id="JACASZ010000100">
    <property type="protein sequence ID" value="NWJ77845.1"/>
    <property type="molecule type" value="Genomic_DNA"/>
</dbReference>
<protein>
    <recommendedName>
        <fullName evidence="3">Glutamine amidotransferase domain-containing protein</fullName>
    </recommendedName>
</protein>
<comment type="caution">
    <text evidence="1">The sequence shown here is derived from an EMBL/GenBank/DDBJ whole genome shotgun (WGS) entry which is preliminary data.</text>
</comment>
<evidence type="ECO:0000313" key="1">
    <source>
        <dbReference type="EMBL" id="NWJ77845.1"/>
    </source>
</evidence>